<keyword evidence="1" id="KW-0732">Signal</keyword>
<organism evidence="2 3">
    <name type="scientific">Smittium culicis</name>
    <dbReference type="NCBI Taxonomy" id="133412"/>
    <lineage>
        <taxon>Eukaryota</taxon>
        <taxon>Fungi</taxon>
        <taxon>Fungi incertae sedis</taxon>
        <taxon>Zoopagomycota</taxon>
        <taxon>Kickxellomycotina</taxon>
        <taxon>Harpellomycetes</taxon>
        <taxon>Harpellales</taxon>
        <taxon>Legeriomycetaceae</taxon>
        <taxon>Smittium</taxon>
    </lineage>
</organism>
<name>A0A1R1XJK7_9FUNG</name>
<feature type="chain" id="PRO_5012255303" evidence="1">
    <location>
        <begin position="22"/>
        <end position="100"/>
    </location>
</feature>
<dbReference type="AlphaFoldDB" id="A0A1R1XJK7"/>
<proteinExistence type="predicted"/>
<evidence type="ECO:0000256" key="1">
    <source>
        <dbReference type="SAM" id="SignalP"/>
    </source>
</evidence>
<sequence length="100" mass="11163">MRSFYYIATTVAFIAMCSVTADNSRSTTFGVGSSTNNSICIPISSYVKSIEASSIASEEKKKTLPKPPKNRVCDKDFKIIIIDAKLSDLVLYARRVYRRI</sequence>
<keyword evidence="3" id="KW-1185">Reference proteome</keyword>
<evidence type="ECO:0000313" key="3">
    <source>
        <dbReference type="Proteomes" id="UP000187429"/>
    </source>
</evidence>
<comment type="caution">
    <text evidence="2">The sequence shown here is derived from an EMBL/GenBank/DDBJ whole genome shotgun (WGS) entry which is preliminary data.</text>
</comment>
<feature type="signal peptide" evidence="1">
    <location>
        <begin position="1"/>
        <end position="21"/>
    </location>
</feature>
<protein>
    <submittedName>
        <fullName evidence="2">Uncharacterized protein</fullName>
    </submittedName>
</protein>
<reference evidence="3" key="1">
    <citation type="submission" date="2017-01" db="EMBL/GenBank/DDBJ databases">
        <authorList>
            <person name="Wang Y."/>
            <person name="White M."/>
            <person name="Kvist S."/>
            <person name="Moncalvo J.-M."/>
        </authorList>
    </citation>
    <scope>NUCLEOTIDE SEQUENCE [LARGE SCALE GENOMIC DNA]</scope>
    <source>
        <strain evidence="3">ID-206-W2</strain>
    </source>
</reference>
<accession>A0A1R1XJK7</accession>
<dbReference type="OrthoDB" id="10520918at2759"/>
<dbReference type="Proteomes" id="UP000187429">
    <property type="component" value="Unassembled WGS sequence"/>
</dbReference>
<evidence type="ECO:0000313" key="2">
    <source>
        <dbReference type="EMBL" id="OMJ14827.1"/>
    </source>
</evidence>
<dbReference type="EMBL" id="LSSM01004470">
    <property type="protein sequence ID" value="OMJ14827.1"/>
    <property type="molecule type" value="Genomic_DNA"/>
</dbReference>
<gene>
    <name evidence="2" type="ORF">AYI69_g8425</name>
</gene>